<protein>
    <submittedName>
        <fullName evidence="2">Phage tail protein</fullName>
    </submittedName>
</protein>
<gene>
    <name evidence="1" type="ORF">CBM2605_A80188</name>
    <name evidence="2" type="ORF">CBM2607_11215</name>
</gene>
<name>A0A375H5V7_9BURK</name>
<accession>A0A375H5V7</accession>
<organism evidence="2 3">
    <name type="scientific">Cupriavidus neocaledonicus</name>
    <dbReference type="NCBI Taxonomy" id="1040979"/>
    <lineage>
        <taxon>Bacteria</taxon>
        <taxon>Pseudomonadati</taxon>
        <taxon>Pseudomonadota</taxon>
        <taxon>Betaproteobacteria</taxon>
        <taxon>Burkholderiales</taxon>
        <taxon>Burkholderiaceae</taxon>
        <taxon>Cupriavidus</taxon>
    </lineage>
</organism>
<proteinExistence type="predicted"/>
<dbReference type="EMBL" id="OFTC01000030">
    <property type="protein sequence ID" value="SOZ37704.1"/>
    <property type="molecule type" value="Genomic_DNA"/>
</dbReference>
<dbReference type="SUPFAM" id="SSF69279">
    <property type="entry name" value="Phage tail proteins"/>
    <property type="match status" value="1"/>
</dbReference>
<sequence length="348" mass="37699">MGLIDPVRPDFRLVANSTDITATILDRLVSLRFTDEAGMASDMLEIVLADHDPLAPIQVPSAGAELELFLGYDGATQRMGLFVFDELELAGDPGEMVIRARAAPYDASKGGKVNLQSQKTRSWPKGTKLSAMVAKIAKEHGLEPAVAASLQAIPLPHIDQADESDLNLLVRIAKKYDAVVKPAGGKLVLAKRGEAKTVGGADLPTITLLPTDRTSWRMVQSKRETAGMVVAYWHAVKQAKRHEVKVGKGEPVRRLRQYYPTQEMALAAARAELSRRERGKVTLSVTLPGRTDLAAEAKLILSGWRPGIPTDWIISRVEHSLDAGGYRCTLEAEQPDSGATPAVEDVAE</sequence>
<dbReference type="AlphaFoldDB" id="A0A375H5V7"/>
<dbReference type="Proteomes" id="UP000256710">
    <property type="component" value="Unassembled WGS sequence"/>
</dbReference>
<evidence type="ECO:0000313" key="4">
    <source>
        <dbReference type="Proteomes" id="UP000256710"/>
    </source>
</evidence>
<keyword evidence="4" id="KW-1185">Reference proteome</keyword>
<dbReference type="Pfam" id="PF05954">
    <property type="entry name" value="Phage_GPD"/>
    <property type="match status" value="1"/>
</dbReference>
<evidence type="ECO:0000313" key="3">
    <source>
        <dbReference type="Proteomes" id="UP000255168"/>
    </source>
</evidence>
<evidence type="ECO:0000313" key="1">
    <source>
        <dbReference type="EMBL" id="SOZ37704.1"/>
    </source>
</evidence>
<dbReference type="Proteomes" id="UP000255168">
    <property type="component" value="Chromosome I"/>
</dbReference>
<dbReference type="EMBL" id="LT984806">
    <property type="protein sequence ID" value="SPD46278.1"/>
    <property type="molecule type" value="Genomic_DNA"/>
</dbReference>
<reference evidence="3 4" key="1">
    <citation type="submission" date="2018-01" db="EMBL/GenBank/DDBJ databases">
        <authorList>
            <person name="Clerissi C."/>
        </authorList>
    </citation>
    <scope>NUCLEOTIDE SEQUENCE [LARGE SCALE GENOMIC DNA]</scope>
    <source>
        <strain evidence="1">Cupriavidus taiwanensis STM 6082</strain>
        <strain evidence="2">Cupriavidus taiwanensis STM 6160</strain>
    </source>
</reference>
<evidence type="ECO:0000313" key="2">
    <source>
        <dbReference type="EMBL" id="SPD46278.1"/>
    </source>
</evidence>